<dbReference type="InterPro" id="IPR017853">
    <property type="entry name" value="GH"/>
</dbReference>
<dbReference type="PROSITE" id="PS00587">
    <property type="entry name" value="GLYCOSYL_HYDROL_F17"/>
    <property type="match status" value="1"/>
</dbReference>
<dbReference type="SUPFAM" id="SSF51445">
    <property type="entry name" value="(Trans)glycosidases"/>
    <property type="match status" value="1"/>
</dbReference>
<gene>
    <name evidence="7" type="primary">LOC110782425</name>
</gene>
<dbReference type="Pfam" id="PF00332">
    <property type="entry name" value="Glyco_hydro_17"/>
    <property type="match status" value="2"/>
</dbReference>
<evidence type="ECO:0000256" key="3">
    <source>
        <dbReference type="ARBA" id="ARBA00023295"/>
    </source>
</evidence>
<comment type="similarity">
    <text evidence="1 4">Belongs to the glycosyl hydrolase 17 family.</text>
</comment>
<reference evidence="7" key="2">
    <citation type="submission" date="2025-08" db="UniProtKB">
        <authorList>
            <consortium name="RefSeq"/>
        </authorList>
    </citation>
    <scope>IDENTIFICATION</scope>
    <source>
        <tissue evidence="7">Leaf</tissue>
    </source>
</reference>
<protein>
    <submittedName>
        <fullName evidence="7">Glucan endo-1,3-beta-glucosidase-like</fullName>
    </submittedName>
</protein>
<keyword evidence="3 5" id="KW-0326">Glycosidase</keyword>
<dbReference type="GeneID" id="110782425"/>
<evidence type="ECO:0000256" key="4">
    <source>
        <dbReference type="RuleBase" id="RU004335"/>
    </source>
</evidence>
<keyword evidence="2 5" id="KW-0378">Hydrolase</keyword>
<organism evidence="6 7">
    <name type="scientific">Spinacia oleracea</name>
    <name type="common">Spinach</name>
    <dbReference type="NCBI Taxonomy" id="3562"/>
    <lineage>
        <taxon>Eukaryota</taxon>
        <taxon>Viridiplantae</taxon>
        <taxon>Streptophyta</taxon>
        <taxon>Embryophyta</taxon>
        <taxon>Tracheophyta</taxon>
        <taxon>Spermatophyta</taxon>
        <taxon>Magnoliopsida</taxon>
        <taxon>eudicotyledons</taxon>
        <taxon>Gunneridae</taxon>
        <taxon>Pentapetalae</taxon>
        <taxon>Caryophyllales</taxon>
        <taxon>Chenopodiaceae</taxon>
        <taxon>Chenopodioideae</taxon>
        <taxon>Anserineae</taxon>
        <taxon>Spinacia</taxon>
    </lineage>
</organism>
<sequence>MGLFLKNLIHCVTNNVVLFVLVIINLQSHFTSAAIGVNYGRLGDNLPSPIDVINLYKRENIPLLRLFDPNPDILNALRGSGIKVSLGINNANVTNIAMNLNTAIEWVNTNVVPYSKDVNFGWITVGNEMVPSVPGAPLITQAMSNIQAALNGAGLSGVVNVSTVVSTNVLGVSYPPSASDFSDEAREVMKGIVTWLEVCVADEQEKILYIILPGLGTQNNDVTFIIFLMPTGTKSPLMINVYPYIAFASNIGQIPLDYALFAAQNPVIDGQYVYHSLFEAMVDSFYAAVEKNGAQNVPIVVAETGWPTAGNEPYTSVGNAQAYNQRLINKMKQSGTPRRPGILLECLIFAMFNEDQKPVGVEQNWGIHYPNMNPVYPLVF</sequence>
<evidence type="ECO:0000256" key="5">
    <source>
        <dbReference type="RuleBase" id="RU004336"/>
    </source>
</evidence>
<evidence type="ECO:0000313" key="7">
    <source>
        <dbReference type="RefSeq" id="XP_056692301.1"/>
    </source>
</evidence>
<proteinExistence type="inferred from homology"/>
<reference evidence="6" key="1">
    <citation type="journal article" date="2021" name="Nat. Commun.">
        <title>Genomic analyses provide insights into spinach domestication and the genetic basis of agronomic traits.</title>
        <authorList>
            <person name="Cai X."/>
            <person name="Sun X."/>
            <person name="Xu C."/>
            <person name="Sun H."/>
            <person name="Wang X."/>
            <person name="Ge C."/>
            <person name="Zhang Z."/>
            <person name="Wang Q."/>
            <person name="Fei Z."/>
            <person name="Jiao C."/>
            <person name="Wang Q."/>
        </authorList>
    </citation>
    <scope>NUCLEOTIDE SEQUENCE [LARGE SCALE GENOMIC DNA]</scope>
    <source>
        <strain evidence="6">cv. Varoflay</strain>
    </source>
</reference>
<evidence type="ECO:0000256" key="1">
    <source>
        <dbReference type="ARBA" id="ARBA00008773"/>
    </source>
</evidence>
<name>A0ABM3R9J8_SPIOL</name>
<dbReference type="Proteomes" id="UP000813463">
    <property type="component" value="Chromosome 2"/>
</dbReference>
<evidence type="ECO:0000313" key="6">
    <source>
        <dbReference type="Proteomes" id="UP000813463"/>
    </source>
</evidence>
<dbReference type="InterPro" id="IPR000490">
    <property type="entry name" value="Glyco_hydro_17"/>
</dbReference>
<dbReference type="PANTHER" id="PTHR32227">
    <property type="entry name" value="GLUCAN ENDO-1,3-BETA-GLUCOSIDASE BG1-RELATED-RELATED"/>
    <property type="match status" value="1"/>
</dbReference>
<dbReference type="Gene3D" id="3.20.20.80">
    <property type="entry name" value="Glycosidases"/>
    <property type="match status" value="2"/>
</dbReference>
<dbReference type="RefSeq" id="XP_056692301.1">
    <property type="nucleotide sequence ID" value="XM_056836323.1"/>
</dbReference>
<evidence type="ECO:0000256" key="2">
    <source>
        <dbReference type="ARBA" id="ARBA00022801"/>
    </source>
</evidence>
<dbReference type="InterPro" id="IPR044965">
    <property type="entry name" value="Glyco_hydro_17_plant"/>
</dbReference>
<accession>A0ABM3R9J8</accession>
<keyword evidence="6" id="KW-1185">Reference proteome</keyword>